<evidence type="ECO:0000313" key="2">
    <source>
        <dbReference type="EMBL" id="GAA98020.1"/>
    </source>
</evidence>
<dbReference type="PANTHER" id="PTHR47369">
    <property type="entry name" value="BTB/POZ DOMAIN-CONTAINING PROTEIN"/>
    <property type="match status" value="1"/>
</dbReference>
<feature type="compositionally biased region" description="Polar residues" evidence="1">
    <location>
        <begin position="117"/>
        <end position="149"/>
    </location>
</feature>
<feature type="compositionally biased region" description="Polar residues" evidence="1">
    <location>
        <begin position="41"/>
        <end position="55"/>
    </location>
</feature>
<reference evidence="2 3" key="2">
    <citation type="journal article" date="2012" name="Open Biol.">
        <title>Characteristics of nucleosomes and linker DNA regions on the genome of the basidiomycete Mixia osmundae revealed by mono- and dinucleosome mapping.</title>
        <authorList>
            <person name="Nishida H."/>
            <person name="Kondo S."/>
            <person name="Matsumoto T."/>
            <person name="Suzuki Y."/>
            <person name="Yoshikawa H."/>
            <person name="Taylor T.D."/>
            <person name="Sugiyama J."/>
        </authorList>
    </citation>
    <scope>NUCLEOTIDE SEQUENCE [LARGE SCALE GENOMIC DNA]</scope>
    <source>
        <strain evidence="3">CBS 9802 / IAM 14324 / JCM 22182 / KY 12970</strain>
    </source>
</reference>
<reference evidence="2 3" key="1">
    <citation type="journal article" date="2011" name="J. Gen. Appl. Microbiol.">
        <title>Draft genome sequencing of the enigmatic basidiomycete Mixia osmundae.</title>
        <authorList>
            <person name="Nishida H."/>
            <person name="Nagatsuka Y."/>
            <person name="Sugiyama J."/>
        </authorList>
    </citation>
    <scope>NUCLEOTIDE SEQUENCE [LARGE SCALE GENOMIC DNA]</scope>
    <source>
        <strain evidence="3">CBS 9802 / IAM 14324 / JCM 22182 / KY 12970</strain>
    </source>
</reference>
<gene>
    <name evidence="2" type="primary">Mo04700</name>
    <name evidence="2" type="ORF">E5Q_04700</name>
</gene>
<dbReference type="AlphaFoldDB" id="G7E5B0"/>
<dbReference type="eggNOG" id="ENOG502QUCE">
    <property type="taxonomic scope" value="Eukaryota"/>
</dbReference>
<proteinExistence type="predicted"/>
<evidence type="ECO:0000313" key="3">
    <source>
        <dbReference type="Proteomes" id="UP000009131"/>
    </source>
</evidence>
<dbReference type="Proteomes" id="UP000009131">
    <property type="component" value="Unassembled WGS sequence"/>
</dbReference>
<dbReference type="Gene3D" id="3.30.710.10">
    <property type="entry name" value="Potassium Channel Kv1.1, Chain A"/>
    <property type="match status" value="1"/>
</dbReference>
<feature type="region of interest" description="Disordered" evidence="1">
    <location>
        <begin position="1"/>
        <end position="183"/>
    </location>
</feature>
<dbReference type="RefSeq" id="XP_014569427.1">
    <property type="nucleotide sequence ID" value="XM_014713941.1"/>
</dbReference>
<feature type="compositionally biased region" description="Polar residues" evidence="1">
    <location>
        <begin position="64"/>
        <end position="74"/>
    </location>
</feature>
<dbReference type="EMBL" id="BABT02000150">
    <property type="protein sequence ID" value="GAA98020.1"/>
    <property type="molecule type" value="Genomic_DNA"/>
</dbReference>
<keyword evidence="3" id="KW-1185">Reference proteome</keyword>
<evidence type="ECO:0008006" key="4">
    <source>
        <dbReference type="Google" id="ProtNLM"/>
    </source>
</evidence>
<feature type="compositionally biased region" description="Low complexity" evidence="1">
    <location>
        <begin position="158"/>
        <end position="183"/>
    </location>
</feature>
<dbReference type="InterPro" id="IPR011333">
    <property type="entry name" value="SKP1/BTB/POZ_sf"/>
</dbReference>
<dbReference type="FunCoup" id="G7E5B0">
    <property type="interactions" value="2"/>
</dbReference>
<protein>
    <recommendedName>
        <fullName evidence="4">BTB domain-containing protein</fullName>
    </recommendedName>
</protein>
<dbReference type="OrthoDB" id="6359943at2759"/>
<name>G7E5B0_MIXOS</name>
<evidence type="ECO:0000256" key="1">
    <source>
        <dbReference type="SAM" id="MobiDB-lite"/>
    </source>
</evidence>
<dbReference type="HOGENOM" id="CLU_044376_0_0_1"/>
<feature type="compositionally biased region" description="Low complexity" evidence="1">
    <location>
        <begin position="1"/>
        <end position="20"/>
    </location>
</feature>
<feature type="compositionally biased region" description="Low complexity" evidence="1">
    <location>
        <begin position="92"/>
        <end position="114"/>
    </location>
</feature>
<dbReference type="SUPFAM" id="SSF54695">
    <property type="entry name" value="POZ domain"/>
    <property type="match status" value="1"/>
</dbReference>
<dbReference type="PANTHER" id="PTHR47369:SF2">
    <property type="entry name" value="BTB_POZ DOMAIN-CONTAINING PROTEIN 2"/>
    <property type="match status" value="1"/>
</dbReference>
<sequence length="484" mass="51208">MEPTDASSTQAAAPSTSALSIGKGQPNKRGNGGKAARQALSGANGQSPSNSMNGTSKRKGEPNGRQTASASSPKLVSAPNGAVKPNGAHVQPPSSRSTSPAPSTSSSSVPASEPIKASSSTEGTSDDTLARTTQSSLTLSEIEVQQATESKVAEDTTASRARAVSSASTSHSGARRASSAASASASAHSLDITEYLYETGFNGAQWSDVRVYVWNRSYSLHRLLLSRSPTLAQCMRMYASPTDFGLSITDPAITEEGLAIALSHLYSTRALRQINVHNAQSVFAAAVFLQLDDLVAIAEPLCATAVTHAADADSVAAWTAFVEARQAVTPAPNPFGLSPVLASTPEDPETLDDDPSTRLYGQSALLLRSVLLDHLMVTLPASLGAFGPTTTPDMRKLGQPRLSAIYSRLPFAYFKHIMESPRLAVSSDMERFNFARNCIGSRKRLQSQDFDENVVLAFGGQTSHGNVNVVRKQRRSRTLWKVES</sequence>
<dbReference type="OMA" id="GFQTGNY"/>
<dbReference type="InParanoid" id="G7E5B0"/>
<organism evidence="2 3">
    <name type="scientific">Mixia osmundae (strain CBS 9802 / IAM 14324 / JCM 22182 / KY 12970)</name>
    <dbReference type="NCBI Taxonomy" id="764103"/>
    <lineage>
        <taxon>Eukaryota</taxon>
        <taxon>Fungi</taxon>
        <taxon>Dikarya</taxon>
        <taxon>Basidiomycota</taxon>
        <taxon>Pucciniomycotina</taxon>
        <taxon>Mixiomycetes</taxon>
        <taxon>Mixiales</taxon>
        <taxon>Mixiaceae</taxon>
        <taxon>Mixia</taxon>
    </lineage>
</organism>
<comment type="caution">
    <text evidence="2">The sequence shown here is derived from an EMBL/GenBank/DDBJ whole genome shotgun (WGS) entry which is preliminary data.</text>
</comment>
<accession>G7E5B0</accession>